<dbReference type="Gene3D" id="2.60.120.200">
    <property type="match status" value="2"/>
</dbReference>
<dbReference type="CDD" id="cd06263">
    <property type="entry name" value="MAM"/>
    <property type="match status" value="1"/>
</dbReference>
<dbReference type="GO" id="GO:0016020">
    <property type="term" value="C:membrane"/>
    <property type="evidence" value="ECO:0007669"/>
    <property type="project" value="InterPro"/>
</dbReference>
<feature type="compositionally biased region" description="Pro residues" evidence="1">
    <location>
        <begin position="530"/>
        <end position="551"/>
    </location>
</feature>
<feature type="domain" description="MAM" evidence="3">
    <location>
        <begin position="557"/>
        <end position="714"/>
    </location>
</feature>
<evidence type="ECO:0000256" key="1">
    <source>
        <dbReference type="SAM" id="MobiDB-lite"/>
    </source>
</evidence>
<dbReference type="eggNOG" id="KOG3627">
    <property type="taxonomic scope" value="Eukaryota"/>
</dbReference>
<dbReference type="InterPro" id="IPR000998">
    <property type="entry name" value="MAM_dom"/>
</dbReference>
<dbReference type="RefSeq" id="XP_005757511.1">
    <property type="nucleotide sequence ID" value="XM_005757454.1"/>
</dbReference>
<feature type="region of interest" description="Disordered" evidence="1">
    <location>
        <begin position="577"/>
        <end position="601"/>
    </location>
</feature>
<dbReference type="PANTHER" id="PTHR23282:SF142">
    <property type="entry name" value="MAM DOMAIN-CONTAINING PROTEIN"/>
    <property type="match status" value="1"/>
</dbReference>
<dbReference type="SMART" id="SM00137">
    <property type="entry name" value="MAM"/>
    <property type="match status" value="1"/>
</dbReference>
<evidence type="ECO:0000259" key="3">
    <source>
        <dbReference type="PROSITE" id="PS50060"/>
    </source>
</evidence>
<reference evidence="4" key="2">
    <citation type="submission" date="2024-10" db="UniProtKB">
        <authorList>
            <consortium name="EnsemblProtists"/>
        </authorList>
    </citation>
    <scope>IDENTIFICATION</scope>
</reference>
<dbReference type="InterPro" id="IPR013320">
    <property type="entry name" value="ConA-like_dom_sf"/>
</dbReference>
<name>A0A0D3I1E7_EMIH1</name>
<feature type="compositionally biased region" description="Pro residues" evidence="1">
    <location>
        <begin position="307"/>
        <end position="330"/>
    </location>
</feature>
<dbReference type="PROSITE" id="PS50060">
    <property type="entry name" value="MAM_2"/>
    <property type="match status" value="1"/>
</dbReference>
<feature type="transmembrane region" description="Helical" evidence="2">
    <location>
        <begin position="1391"/>
        <end position="1414"/>
    </location>
</feature>
<feature type="compositionally biased region" description="Pro residues" evidence="1">
    <location>
        <begin position="288"/>
        <end position="299"/>
    </location>
</feature>
<feature type="compositionally biased region" description="Low complexity" evidence="1">
    <location>
        <begin position="590"/>
        <end position="601"/>
    </location>
</feature>
<feature type="transmembrane region" description="Helical" evidence="2">
    <location>
        <begin position="1314"/>
        <end position="1335"/>
    </location>
</feature>
<keyword evidence="2" id="KW-0812">Transmembrane</keyword>
<feature type="transmembrane region" description="Helical" evidence="2">
    <location>
        <begin position="1238"/>
        <end position="1260"/>
    </location>
</feature>
<feature type="transmembrane region" description="Helical" evidence="2">
    <location>
        <begin position="1109"/>
        <end position="1132"/>
    </location>
</feature>
<feature type="transmembrane region" description="Helical" evidence="2">
    <location>
        <begin position="1347"/>
        <end position="1371"/>
    </location>
</feature>
<keyword evidence="2" id="KW-1133">Transmembrane helix</keyword>
<evidence type="ECO:0000256" key="2">
    <source>
        <dbReference type="SAM" id="Phobius"/>
    </source>
</evidence>
<feature type="transmembrane region" description="Helical" evidence="2">
    <location>
        <begin position="1040"/>
        <end position="1062"/>
    </location>
</feature>
<dbReference type="GeneID" id="17251231"/>
<dbReference type="HOGENOM" id="CLU_001109_0_0_1"/>
<feature type="region of interest" description="Disordered" evidence="1">
    <location>
        <begin position="285"/>
        <end position="330"/>
    </location>
</feature>
<feature type="region of interest" description="Disordered" evidence="1">
    <location>
        <begin position="528"/>
        <end position="554"/>
    </location>
</feature>
<feature type="compositionally biased region" description="Polar residues" evidence="1">
    <location>
        <begin position="578"/>
        <end position="588"/>
    </location>
</feature>
<feature type="transmembrane region" description="Helical" evidence="2">
    <location>
        <begin position="996"/>
        <end position="1019"/>
    </location>
</feature>
<keyword evidence="5" id="KW-1185">Reference proteome</keyword>
<feature type="region of interest" description="Disordered" evidence="1">
    <location>
        <begin position="705"/>
        <end position="752"/>
    </location>
</feature>
<protein>
    <recommendedName>
        <fullName evidence="3">MAM domain-containing protein</fullName>
    </recommendedName>
</protein>
<feature type="transmembrane region" description="Helical" evidence="2">
    <location>
        <begin position="46"/>
        <end position="68"/>
    </location>
</feature>
<dbReference type="SUPFAM" id="SSF49899">
    <property type="entry name" value="Concanavalin A-like lectins/glucanases"/>
    <property type="match status" value="2"/>
</dbReference>
<dbReference type="PaxDb" id="2903-EOD05082"/>
<dbReference type="InterPro" id="IPR051560">
    <property type="entry name" value="MAM_domain-containing"/>
</dbReference>
<sequence>MDGNEGILGGTGKGATANVETTTIITPEGSVSASGWFSWPKFCPSFLLRLFGILALLCLGTAFALSSYSATSALLSSRWHESPTSFPAVTTPIAPASLNGFCEIGGDDTSSSFAAIASPDSVPADHPGGHDEGRSLEALMDDVNEAVGEPLHLIGQPPASIIKDVYEKQPGEADLETVLASRNSTERKGEPEIDFVGPVYSNRTGIIARGRDTVLPVNDTSPELRPADVGKPGMVRKLVETSLGAGASLLLGRAGMKMTASLVSREKATDALVRMSAAALLVGKAAAAPPPPSPPPTVPFPSQLLPLPSPPPPLPPPPPPPLSPPALPSPASPCSIDGAFAFTGDPDSYLTAVSRTGLVGGGTGFTLSAWVYRTHTGSSWDRVIDFGSGPRAHNVLLAFKDGMVLEVWHGATRPPRLSVNSPFPVSTWTHVAVVQSRTGDATTGPVTIYWDGVEVASTASMNFPLLVGRSGLYVGKSHWGDRMFIGSMRDLLIWDIALTTAELDAVRLGGGVPTSTAPLVSMMRTWCGAAPPPRPPPPPSPPPPPPSPPLLPDMVQLSCGFEVDTCAWNDTAPDGYSWTRTSGGTPSADTGPSSGHTGSGSYIFTEASSGRSNKLHQLESPLFSLQQDASLSFAYHMYGSNMGTLSIEANGTETGWTTLWSRTGNQGNSWLDAAVILPASTTQVRINGLTGSSFRSDMALDDVAFSQFAPPTPPPSPPSLPPSPPSPPLSPPPPPLSPPPSSPAVPFPPQGVLILDGNSDTEACVHDVAAIEHDGTAIAAQCCDGSTCKRRTSGSNDDCIAGTWSSSFQYTTFQEASARCAALGYTLCDKNCQGQGCNYDSIWVWTSKLCPLPPPPSPPSPPSPPPSPPLSPPPPPPPPSPPPLFLDQTPSADGRRRFPLPAVRPSGTFAFPPVPDCSAPDRLGCIECGSFGGDGEAGEQRCAGSEAEASRRRRTEEVRSSECASGFTGPECQLCVTANHYLVDGYTCKECAPRAAAAGSIVALVISVCIACGLAAWAYSKTEWRKERYIGRLLRFADRAFYIYVAIGLTAKTKVLFGFYQICTVLSSTYSARLPPEYTGWTDKLANTVSIDWTGYFLPQQCLGYDLRLLAIALSPVALIALLMGTGIALRLRRWRAAPPPRPMEASMPGADTDAAFGVVEAPMSMMSAIADAINTDEDAPRATPWYAEAALGVLDLTPTGLAYTVSPPNERLEQVSYVRLDASIECGTDEHGSVTELAFGLIALWPAGSLILFTSLLVACYKPLRAKRPNALTRATAFLHREYKKTWYWWEAVELARKLVLTGFVLLIPEERAFVRLVVATLICSFYAVVLAVVRPFKRVEDNVLAVATSLVLLLLFLATNWTTTFIGIVERTSVDDADAVLGFDNLSGIINSMLVLVGATLVFFLIGAVFSARHAKKAPTIRLVSTNQPPELSIGMGLTWHLFNSHIWSTGQDAVAVIKAELQQLLPGIKIFLDARASCPVALHGEQSAFDPPNCLREVRSSLEMHKPLVLVQEADPAKGGGTLPALRAECPEELQPDIFDNDWRHTIWYRIQEFQLVSLKITAEALLLCSPNFLGSTSLPLTVTGELRIRAFGFSTFAKVWASPANAGARELAEELVAAFPGLTVSTAEEAGDATHMLLYLNEHSFSDERLAEQVTQARQDRLPIVMAHENDPDLGGCEFSKFFETTPQVSLVLLAKGLGATPVKSSADLRSSIVRRTSTAFRSFGGFRAAERSTSGEAEAVASASAASASTSASAEHV</sequence>
<evidence type="ECO:0000313" key="5">
    <source>
        <dbReference type="Proteomes" id="UP000013827"/>
    </source>
</evidence>
<feature type="compositionally biased region" description="Pro residues" evidence="1">
    <location>
        <begin position="710"/>
        <end position="749"/>
    </location>
</feature>
<evidence type="ECO:0000313" key="4">
    <source>
        <dbReference type="EnsemblProtists" id="EOD05082"/>
    </source>
</evidence>
<keyword evidence="2" id="KW-0472">Membrane</keyword>
<organism evidence="4 5">
    <name type="scientific">Emiliania huxleyi (strain CCMP1516)</name>
    <dbReference type="NCBI Taxonomy" id="280463"/>
    <lineage>
        <taxon>Eukaryota</taxon>
        <taxon>Haptista</taxon>
        <taxon>Haptophyta</taxon>
        <taxon>Prymnesiophyceae</taxon>
        <taxon>Isochrysidales</taxon>
        <taxon>Noelaerhabdaceae</taxon>
        <taxon>Emiliania</taxon>
    </lineage>
</organism>
<feature type="region of interest" description="Disordered" evidence="1">
    <location>
        <begin position="853"/>
        <end position="899"/>
    </location>
</feature>
<proteinExistence type="predicted"/>
<dbReference type="Proteomes" id="UP000013827">
    <property type="component" value="Unassembled WGS sequence"/>
</dbReference>
<dbReference type="KEGG" id="ehx:EMIHUDRAFT_121491"/>
<accession>A0A0D3I1E7</accession>
<dbReference type="Pfam" id="PF13385">
    <property type="entry name" value="Laminin_G_3"/>
    <property type="match status" value="1"/>
</dbReference>
<feature type="compositionally biased region" description="Pro residues" evidence="1">
    <location>
        <begin position="853"/>
        <end position="884"/>
    </location>
</feature>
<dbReference type="PANTHER" id="PTHR23282">
    <property type="entry name" value="APICAL ENDOSOMAL GLYCOPROTEIN PRECURSOR"/>
    <property type="match status" value="1"/>
</dbReference>
<dbReference type="Pfam" id="PF00629">
    <property type="entry name" value="MAM"/>
    <property type="match status" value="1"/>
</dbReference>
<dbReference type="EnsemblProtists" id="EOD05082">
    <property type="protein sequence ID" value="EOD05082"/>
    <property type="gene ID" value="EMIHUDRAFT_121491"/>
</dbReference>
<reference evidence="5" key="1">
    <citation type="journal article" date="2013" name="Nature">
        <title>Pan genome of the phytoplankton Emiliania underpins its global distribution.</title>
        <authorList>
            <person name="Read B.A."/>
            <person name="Kegel J."/>
            <person name="Klute M.J."/>
            <person name="Kuo A."/>
            <person name="Lefebvre S.C."/>
            <person name="Maumus F."/>
            <person name="Mayer C."/>
            <person name="Miller J."/>
            <person name="Monier A."/>
            <person name="Salamov A."/>
            <person name="Young J."/>
            <person name="Aguilar M."/>
            <person name="Claverie J.M."/>
            <person name="Frickenhaus S."/>
            <person name="Gonzalez K."/>
            <person name="Herman E.K."/>
            <person name="Lin Y.C."/>
            <person name="Napier J."/>
            <person name="Ogata H."/>
            <person name="Sarno A.F."/>
            <person name="Shmutz J."/>
            <person name="Schroeder D."/>
            <person name="de Vargas C."/>
            <person name="Verret F."/>
            <person name="von Dassow P."/>
            <person name="Valentin K."/>
            <person name="Van de Peer Y."/>
            <person name="Wheeler G."/>
            <person name="Dacks J.B."/>
            <person name="Delwiche C.F."/>
            <person name="Dyhrman S.T."/>
            <person name="Glockner G."/>
            <person name="John U."/>
            <person name="Richards T."/>
            <person name="Worden A.Z."/>
            <person name="Zhang X."/>
            <person name="Grigoriev I.V."/>
            <person name="Allen A.E."/>
            <person name="Bidle K."/>
            <person name="Borodovsky M."/>
            <person name="Bowler C."/>
            <person name="Brownlee C."/>
            <person name="Cock J.M."/>
            <person name="Elias M."/>
            <person name="Gladyshev V.N."/>
            <person name="Groth M."/>
            <person name="Guda C."/>
            <person name="Hadaegh A."/>
            <person name="Iglesias-Rodriguez M.D."/>
            <person name="Jenkins J."/>
            <person name="Jones B.M."/>
            <person name="Lawson T."/>
            <person name="Leese F."/>
            <person name="Lindquist E."/>
            <person name="Lobanov A."/>
            <person name="Lomsadze A."/>
            <person name="Malik S.B."/>
            <person name="Marsh M.E."/>
            <person name="Mackinder L."/>
            <person name="Mock T."/>
            <person name="Mueller-Roeber B."/>
            <person name="Pagarete A."/>
            <person name="Parker M."/>
            <person name="Probert I."/>
            <person name="Quesneville H."/>
            <person name="Raines C."/>
            <person name="Rensing S.A."/>
            <person name="Riano-Pachon D.M."/>
            <person name="Richier S."/>
            <person name="Rokitta S."/>
            <person name="Shiraiwa Y."/>
            <person name="Soanes D.M."/>
            <person name="van der Giezen M."/>
            <person name="Wahlund T.M."/>
            <person name="Williams B."/>
            <person name="Wilson W."/>
            <person name="Wolfe G."/>
            <person name="Wurch L.L."/>
        </authorList>
    </citation>
    <scope>NUCLEOTIDE SEQUENCE</scope>
</reference>